<evidence type="ECO:0000313" key="7">
    <source>
        <dbReference type="EMBL" id="PKV80943.1"/>
    </source>
</evidence>
<keyword evidence="3" id="KW-0805">Transcription regulation</keyword>
<evidence type="ECO:0000256" key="3">
    <source>
        <dbReference type="ARBA" id="ARBA00023015"/>
    </source>
</evidence>
<dbReference type="Pfam" id="PF00155">
    <property type="entry name" value="Aminotran_1_2"/>
    <property type="match status" value="1"/>
</dbReference>
<dbReference type="Gene3D" id="3.40.640.10">
    <property type="entry name" value="Type I PLP-dependent aspartate aminotransferase-like (Major domain)"/>
    <property type="match status" value="1"/>
</dbReference>
<evidence type="ECO:0000259" key="6">
    <source>
        <dbReference type="PROSITE" id="PS50949"/>
    </source>
</evidence>
<comment type="similarity">
    <text evidence="1">In the C-terminal section; belongs to the class-I pyridoxal-phosphate-dependent aminotransferase family.</text>
</comment>
<sequence>MRAERYKVVAEDIAAAIRVGDLPVGTRLPTHRELARQQGIALATATKAYRVLAGAGLVVGEPGRGTYVRELSGFAGPEPRRLPVEARVADLSFNQPLAAEQAEQLRHILRDLSGAGDLGSLLIQQPPGGRTADKAAVATHLLDRGIDVPPANVLLTAGAQHGLDVVLTAITDPGSTLAVDELTYPGLKLLAAARHLDLAAVRCDPNGTDLQALEALVGQRKITAVYLIPTVHNPLGFVLDHESRARVAALARRHDILIVEDGTYAFLDPAAPPPVQTFAPERTIYVGSFSKSLATGLRAGYLVAPDAHLTALTRALRATSWGTSSLTTAIVTRWLRDGTVTRLEKTRRDDARERQTIARRTLAGFEYHAHPASYSSWLQLPEEIRSDQAAHRLAQTGILVSTGDAFATGTRAPNALRIALANPSVHELPELLDRCHDVLVSIPDRAAISTNVAPRDT</sequence>
<dbReference type="InterPro" id="IPR000524">
    <property type="entry name" value="Tscrpt_reg_HTH_GntR"/>
</dbReference>
<evidence type="ECO:0000313" key="8">
    <source>
        <dbReference type="Proteomes" id="UP000233766"/>
    </source>
</evidence>
<keyword evidence="4" id="KW-0238">DNA-binding</keyword>
<dbReference type="InterPro" id="IPR004839">
    <property type="entry name" value="Aminotransferase_I/II_large"/>
</dbReference>
<dbReference type="SMART" id="SM00345">
    <property type="entry name" value="HTH_GNTR"/>
    <property type="match status" value="1"/>
</dbReference>
<dbReference type="PANTHER" id="PTHR46577">
    <property type="entry name" value="HTH-TYPE TRANSCRIPTIONAL REGULATORY PROTEIN GABR"/>
    <property type="match status" value="1"/>
</dbReference>
<reference evidence="7 8" key="1">
    <citation type="submission" date="2017-12" db="EMBL/GenBank/DDBJ databases">
        <title>Sequencing the genomes of 1000 Actinobacteria strains.</title>
        <authorList>
            <person name="Klenk H.-P."/>
        </authorList>
    </citation>
    <scope>NUCLEOTIDE SEQUENCE [LARGE SCALE GENOMIC DNA]</scope>
    <source>
        <strain evidence="7 8">DSM 44489</strain>
    </source>
</reference>
<evidence type="ECO:0000256" key="2">
    <source>
        <dbReference type="ARBA" id="ARBA00022898"/>
    </source>
</evidence>
<dbReference type="InterPro" id="IPR036390">
    <property type="entry name" value="WH_DNA-bd_sf"/>
</dbReference>
<gene>
    <name evidence="7" type="ORF">ATK86_5383</name>
</gene>
<evidence type="ECO:0000256" key="1">
    <source>
        <dbReference type="ARBA" id="ARBA00005384"/>
    </source>
</evidence>
<feature type="domain" description="HTH gntR-type" evidence="6">
    <location>
        <begin position="3"/>
        <end position="71"/>
    </location>
</feature>
<dbReference type="RefSeq" id="WP_101466786.1">
    <property type="nucleotide sequence ID" value="NZ_PJMW01000002.1"/>
</dbReference>
<comment type="caution">
    <text evidence="7">The sequence shown here is derived from an EMBL/GenBank/DDBJ whole genome shotgun (WGS) entry which is preliminary data.</text>
</comment>
<name>A0A2N3VH57_9NOCA</name>
<dbReference type="OrthoDB" id="3564840at2"/>
<protein>
    <submittedName>
        <fullName evidence="7">GntR family transcriptional regulator</fullName>
    </submittedName>
</protein>
<dbReference type="InterPro" id="IPR015422">
    <property type="entry name" value="PyrdxlP-dep_Trfase_small"/>
</dbReference>
<dbReference type="PROSITE" id="PS50949">
    <property type="entry name" value="HTH_GNTR"/>
    <property type="match status" value="1"/>
</dbReference>
<dbReference type="InterPro" id="IPR051446">
    <property type="entry name" value="HTH_trans_reg/aminotransferase"/>
</dbReference>
<dbReference type="CDD" id="cd07377">
    <property type="entry name" value="WHTH_GntR"/>
    <property type="match status" value="1"/>
</dbReference>
<dbReference type="Gene3D" id="1.10.10.10">
    <property type="entry name" value="Winged helix-like DNA-binding domain superfamily/Winged helix DNA-binding domain"/>
    <property type="match status" value="1"/>
</dbReference>
<dbReference type="SUPFAM" id="SSF46785">
    <property type="entry name" value="Winged helix' DNA-binding domain"/>
    <property type="match status" value="1"/>
</dbReference>
<keyword evidence="8" id="KW-1185">Reference proteome</keyword>
<evidence type="ECO:0000256" key="4">
    <source>
        <dbReference type="ARBA" id="ARBA00023125"/>
    </source>
</evidence>
<dbReference type="InterPro" id="IPR015424">
    <property type="entry name" value="PyrdxlP-dep_Trfase"/>
</dbReference>
<keyword evidence="5" id="KW-0804">Transcription</keyword>
<evidence type="ECO:0000256" key="5">
    <source>
        <dbReference type="ARBA" id="ARBA00023163"/>
    </source>
</evidence>
<dbReference type="Proteomes" id="UP000233766">
    <property type="component" value="Unassembled WGS sequence"/>
</dbReference>
<dbReference type="PANTHER" id="PTHR46577:SF1">
    <property type="entry name" value="HTH-TYPE TRANSCRIPTIONAL REGULATORY PROTEIN GABR"/>
    <property type="match status" value="1"/>
</dbReference>
<dbReference type="EMBL" id="PJMW01000002">
    <property type="protein sequence ID" value="PKV80943.1"/>
    <property type="molecule type" value="Genomic_DNA"/>
</dbReference>
<dbReference type="GO" id="GO:0003700">
    <property type="term" value="F:DNA-binding transcription factor activity"/>
    <property type="evidence" value="ECO:0007669"/>
    <property type="project" value="InterPro"/>
</dbReference>
<dbReference type="Pfam" id="PF00392">
    <property type="entry name" value="GntR"/>
    <property type="match status" value="1"/>
</dbReference>
<dbReference type="CDD" id="cd00609">
    <property type="entry name" value="AAT_like"/>
    <property type="match status" value="1"/>
</dbReference>
<organism evidence="7 8">
    <name type="scientific">Nocardia fluminea</name>
    <dbReference type="NCBI Taxonomy" id="134984"/>
    <lineage>
        <taxon>Bacteria</taxon>
        <taxon>Bacillati</taxon>
        <taxon>Actinomycetota</taxon>
        <taxon>Actinomycetes</taxon>
        <taxon>Mycobacteriales</taxon>
        <taxon>Nocardiaceae</taxon>
        <taxon>Nocardia</taxon>
    </lineage>
</organism>
<dbReference type="GO" id="GO:0003677">
    <property type="term" value="F:DNA binding"/>
    <property type="evidence" value="ECO:0007669"/>
    <property type="project" value="UniProtKB-KW"/>
</dbReference>
<dbReference type="InterPro" id="IPR015421">
    <property type="entry name" value="PyrdxlP-dep_Trfase_major"/>
</dbReference>
<accession>A0A2N3VH57</accession>
<keyword evidence="2" id="KW-0663">Pyridoxal phosphate</keyword>
<dbReference type="InterPro" id="IPR036388">
    <property type="entry name" value="WH-like_DNA-bd_sf"/>
</dbReference>
<dbReference type="AlphaFoldDB" id="A0A2N3VH57"/>
<dbReference type="Gene3D" id="3.90.1150.10">
    <property type="entry name" value="Aspartate Aminotransferase, domain 1"/>
    <property type="match status" value="1"/>
</dbReference>
<dbReference type="SUPFAM" id="SSF53383">
    <property type="entry name" value="PLP-dependent transferases"/>
    <property type="match status" value="1"/>
</dbReference>
<dbReference type="GO" id="GO:0030170">
    <property type="term" value="F:pyridoxal phosphate binding"/>
    <property type="evidence" value="ECO:0007669"/>
    <property type="project" value="InterPro"/>
</dbReference>
<proteinExistence type="inferred from homology"/>